<evidence type="ECO:0000313" key="3">
    <source>
        <dbReference type="Proteomes" id="UP000483802"/>
    </source>
</evidence>
<reference evidence="2 3" key="1">
    <citation type="submission" date="2019-11" db="EMBL/GenBank/DDBJ databases">
        <title>Streptomyces typhae sp. nov., a novel endophytic actinomycete isolated from the root of cattail pollen (Typha angustifolia L.).</title>
        <authorList>
            <person name="Peng C."/>
        </authorList>
    </citation>
    <scope>NUCLEOTIDE SEQUENCE [LARGE SCALE GENOMIC DNA]</scope>
    <source>
        <strain evidence="3">p1417</strain>
    </source>
</reference>
<evidence type="ECO:0000259" key="1">
    <source>
        <dbReference type="Pfam" id="PF07510"/>
    </source>
</evidence>
<organism evidence="2 3">
    <name type="scientific">Streptomyces typhae</name>
    <dbReference type="NCBI Taxonomy" id="2681492"/>
    <lineage>
        <taxon>Bacteria</taxon>
        <taxon>Bacillati</taxon>
        <taxon>Actinomycetota</taxon>
        <taxon>Actinomycetes</taxon>
        <taxon>Kitasatosporales</taxon>
        <taxon>Streptomycetaceae</taxon>
        <taxon>Streptomyces</taxon>
    </lineage>
</organism>
<comment type="caution">
    <text evidence="2">The sequence shown here is derived from an EMBL/GenBank/DDBJ whole genome shotgun (WGS) entry which is preliminary data.</text>
</comment>
<dbReference type="PANTHER" id="PTHR24094">
    <property type="entry name" value="SECRETED PROTEIN"/>
    <property type="match status" value="1"/>
</dbReference>
<keyword evidence="3" id="KW-1185">Reference proteome</keyword>
<proteinExistence type="predicted"/>
<gene>
    <name evidence="2" type="ORF">GPA10_40950</name>
</gene>
<feature type="domain" description="GmrSD restriction endonucleases C-terminal" evidence="1">
    <location>
        <begin position="14"/>
        <end position="100"/>
    </location>
</feature>
<accession>A0A6L6XAE3</accession>
<dbReference type="AlphaFoldDB" id="A0A6L6XAE3"/>
<protein>
    <submittedName>
        <fullName evidence="2">DUF1524 domain-containing protein</fullName>
    </submittedName>
</protein>
<dbReference type="Proteomes" id="UP000483802">
    <property type="component" value="Unassembled WGS sequence"/>
</dbReference>
<dbReference type="InterPro" id="IPR011089">
    <property type="entry name" value="GmrSD_C"/>
</dbReference>
<evidence type="ECO:0000313" key="2">
    <source>
        <dbReference type="EMBL" id="MVO90943.1"/>
    </source>
</evidence>
<sequence length="116" mass="12844">MRRRREAGALPRYVPLAESWDSGASTWTAKEREAYANDLDDPRALIAVTATSNRSKADKDPAQSMPPAAGYRCQYATTWITVKTRWQLSVDPAEAAALTHILGECPNTPVEVERAR</sequence>
<dbReference type="EMBL" id="WPNZ01000043">
    <property type="protein sequence ID" value="MVO90943.1"/>
    <property type="molecule type" value="Genomic_DNA"/>
</dbReference>
<name>A0A6L6XAE3_9ACTN</name>
<dbReference type="Pfam" id="PF07510">
    <property type="entry name" value="GmrSD_C"/>
    <property type="match status" value="1"/>
</dbReference>
<dbReference type="PANTHER" id="PTHR24094:SF15">
    <property type="entry name" value="AMP-DEPENDENT SYNTHETASE_LIGASE DOMAIN-CONTAINING PROTEIN-RELATED"/>
    <property type="match status" value="1"/>
</dbReference>